<protein>
    <recommendedName>
        <fullName evidence="1">F-box domain-containing protein</fullName>
    </recommendedName>
</protein>
<gene>
    <name evidence="2" type="ORF">CLO192961_LOCUS68180</name>
</gene>
<reference evidence="2 3" key="1">
    <citation type="submission" date="2019-06" db="EMBL/GenBank/DDBJ databases">
        <authorList>
            <person name="Broberg M."/>
        </authorList>
    </citation>
    <scope>NUCLEOTIDE SEQUENCE [LARGE SCALE GENOMIC DNA]</scope>
</reference>
<keyword evidence="3" id="KW-1185">Reference proteome</keyword>
<dbReference type="SUPFAM" id="SSF81383">
    <property type="entry name" value="F-box domain"/>
    <property type="match status" value="1"/>
</dbReference>
<dbReference type="InterPro" id="IPR036047">
    <property type="entry name" value="F-box-like_dom_sf"/>
</dbReference>
<dbReference type="CDD" id="cd09917">
    <property type="entry name" value="F-box_SF"/>
    <property type="match status" value="1"/>
</dbReference>
<comment type="caution">
    <text evidence="2">The sequence shown here is derived from an EMBL/GenBank/DDBJ whole genome shotgun (WGS) entry which is preliminary data.</text>
</comment>
<evidence type="ECO:0000313" key="3">
    <source>
        <dbReference type="Proteomes" id="UP000766486"/>
    </source>
</evidence>
<proteinExistence type="predicted"/>
<dbReference type="Proteomes" id="UP000766486">
    <property type="component" value="Unassembled WGS sequence"/>
</dbReference>
<dbReference type="InterPro" id="IPR001810">
    <property type="entry name" value="F-box_dom"/>
</dbReference>
<sequence>MAKSLSNLVRWLHKWGFFTDTRRKQVLYRWQEESKSVISKMENEMDPFIARLVYNERYSTKLYQLPDGIFLRIFEFLYQDDASIFILRQICRRFRLILKSPQFSFHRFRPSTNYEVPNVQNRGELFLPCPKPSGKPLPSPPLLVETEKDAALRAKIAILLHIDSYCVYCLKRERPERRASPRGGLGFCNLLLFRPSTDMMGHVRLCEHQVISWMELRSFLTYSSARIPANSDPDFEFEVDIKTCRHIEHHHGRCIQNGPRACLFYRKTGQWRLELTWEPHSGLGTFKLYRPGKFNAIEMRTMFRRYRNSAAQYMVPEIVPGVLPEMTCFRVGECDCLSYGDEEKVHDLLYGIVKSQVREGIKTTHVPLDSSSEQCSHQQPYQASQHVHVRVDLCRSASRQEVTLSPCIVTFYKRVIEGYCQKEAFRAIPSHDWLHARERSSYSDSRRPVKENCTDPSCRNNCPLSIYGCHDRELHIGVKLPFRAPEVLDTQRKAKKSSGDLTAYLLTDNPADLFLARR</sequence>
<organism evidence="2 3">
    <name type="scientific">Bionectria ochroleuca</name>
    <name type="common">Gliocladium roseum</name>
    <dbReference type="NCBI Taxonomy" id="29856"/>
    <lineage>
        <taxon>Eukaryota</taxon>
        <taxon>Fungi</taxon>
        <taxon>Dikarya</taxon>
        <taxon>Ascomycota</taxon>
        <taxon>Pezizomycotina</taxon>
        <taxon>Sordariomycetes</taxon>
        <taxon>Hypocreomycetidae</taxon>
        <taxon>Hypocreales</taxon>
        <taxon>Bionectriaceae</taxon>
        <taxon>Clonostachys</taxon>
    </lineage>
</organism>
<name>A0ABY6TTE0_BIOOC</name>
<dbReference type="PROSITE" id="PS50181">
    <property type="entry name" value="FBOX"/>
    <property type="match status" value="1"/>
</dbReference>
<accession>A0ABY6TTE0</accession>
<feature type="domain" description="F-box" evidence="1">
    <location>
        <begin position="59"/>
        <end position="108"/>
    </location>
</feature>
<evidence type="ECO:0000313" key="2">
    <source>
        <dbReference type="EMBL" id="VUC21917.1"/>
    </source>
</evidence>
<evidence type="ECO:0000259" key="1">
    <source>
        <dbReference type="PROSITE" id="PS50181"/>
    </source>
</evidence>
<dbReference type="EMBL" id="CABFNS010000477">
    <property type="protein sequence ID" value="VUC21917.1"/>
    <property type="molecule type" value="Genomic_DNA"/>
</dbReference>